<sequence length="243" mass="24264">MSARRLLGTALGMAVIAGGLTVLAPSIGDTWGALAAPQVTVDSAGADVLVLHLAGLLARLAWAWGALGLALTAASALPGLAGDLASGTLRRVLPAGARRAAAIALGIGLGIAPPSLGVAAGAVDGATTAQELPVAPRSAVPDWAASTVLDRQPTDVPDWPVPASPAAVPDWPPAAQAGEHVVVRGDCLWSIAERRLAAGTGQEPTSAEVADAVQAWWQANADVIGPDPDLLLPGQILRPPVLP</sequence>
<keyword evidence="1" id="KW-1133">Transmembrane helix</keyword>
<dbReference type="RefSeq" id="WP_104530119.1">
    <property type="nucleotide sequence ID" value="NZ_POQT01000041.1"/>
</dbReference>
<dbReference type="EMBL" id="SHKV01000001">
    <property type="protein sequence ID" value="RZU32993.1"/>
    <property type="molecule type" value="Genomic_DNA"/>
</dbReference>
<reference evidence="2 3" key="1">
    <citation type="submission" date="2019-02" db="EMBL/GenBank/DDBJ databases">
        <title>Sequencing the genomes of 1000 actinobacteria strains.</title>
        <authorList>
            <person name="Klenk H.-P."/>
        </authorList>
    </citation>
    <scope>NUCLEOTIDE SEQUENCE [LARGE SCALE GENOMIC DNA]</scope>
    <source>
        <strain evidence="2 3">DSM 44509</strain>
    </source>
</reference>
<name>A0A4Q7Y9G9_9ACTN</name>
<dbReference type="InterPro" id="IPR018392">
    <property type="entry name" value="LysM"/>
</dbReference>
<evidence type="ECO:0000313" key="3">
    <source>
        <dbReference type="Proteomes" id="UP000292507"/>
    </source>
</evidence>
<keyword evidence="3" id="KW-1185">Reference proteome</keyword>
<accession>A0A4Q7Y9G9</accession>
<dbReference type="InterPro" id="IPR036779">
    <property type="entry name" value="LysM_dom_sf"/>
</dbReference>
<feature type="transmembrane region" description="Helical" evidence="1">
    <location>
        <begin position="59"/>
        <end position="81"/>
    </location>
</feature>
<dbReference type="Proteomes" id="UP000292507">
    <property type="component" value="Unassembled WGS sequence"/>
</dbReference>
<evidence type="ECO:0008006" key="4">
    <source>
        <dbReference type="Google" id="ProtNLM"/>
    </source>
</evidence>
<comment type="caution">
    <text evidence="2">The sequence shown here is derived from an EMBL/GenBank/DDBJ whole genome shotgun (WGS) entry which is preliminary data.</text>
</comment>
<organism evidence="2 3">
    <name type="scientific">Blastococcus saxobsidens</name>
    <dbReference type="NCBI Taxonomy" id="138336"/>
    <lineage>
        <taxon>Bacteria</taxon>
        <taxon>Bacillati</taxon>
        <taxon>Actinomycetota</taxon>
        <taxon>Actinomycetes</taxon>
        <taxon>Geodermatophilales</taxon>
        <taxon>Geodermatophilaceae</taxon>
        <taxon>Blastococcus</taxon>
    </lineage>
</organism>
<dbReference type="CDD" id="cd00118">
    <property type="entry name" value="LysM"/>
    <property type="match status" value="1"/>
</dbReference>
<gene>
    <name evidence="2" type="ORF">BKA19_2708</name>
</gene>
<evidence type="ECO:0000256" key="1">
    <source>
        <dbReference type="SAM" id="Phobius"/>
    </source>
</evidence>
<keyword evidence="1" id="KW-0812">Transmembrane</keyword>
<protein>
    <recommendedName>
        <fullName evidence="4">LysM domain-containing protein</fullName>
    </recommendedName>
</protein>
<dbReference type="OrthoDB" id="3210682at2"/>
<dbReference type="AlphaFoldDB" id="A0A4Q7Y9G9"/>
<evidence type="ECO:0000313" key="2">
    <source>
        <dbReference type="EMBL" id="RZU32993.1"/>
    </source>
</evidence>
<dbReference type="Gene3D" id="3.10.350.10">
    <property type="entry name" value="LysM domain"/>
    <property type="match status" value="1"/>
</dbReference>
<keyword evidence="1" id="KW-0472">Membrane</keyword>
<proteinExistence type="predicted"/>